<dbReference type="PATRIC" id="fig|927661.3.peg.3133"/>
<dbReference type="InterPro" id="IPR032710">
    <property type="entry name" value="NTF2-like_dom_sf"/>
</dbReference>
<feature type="domain" description="SnoaL-like" evidence="1">
    <location>
        <begin position="139"/>
        <end position="235"/>
    </location>
</feature>
<comment type="caution">
    <text evidence="2">The sequence shown here is derived from an EMBL/GenBank/DDBJ whole genome shotgun (WGS) entry which is preliminary data.</text>
</comment>
<dbReference type="OrthoDB" id="129343at2"/>
<dbReference type="Gene3D" id="3.10.450.50">
    <property type="match status" value="2"/>
</dbReference>
<organism evidence="2 3">
    <name type="scientific">Cryptosporangium arvum DSM 44712</name>
    <dbReference type="NCBI Taxonomy" id="927661"/>
    <lineage>
        <taxon>Bacteria</taxon>
        <taxon>Bacillati</taxon>
        <taxon>Actinomycetota</taxon>
        <taxon>Actinomycetes</taxon>
        <taxon>Cryptosporangiales</taxon>
        <taxon>Cryptosporangiaceae</taxon>
        <taxon>Cryptosporangium</taxon>
    </lineage>
</organism>
<dbReference type="SUPFAM" id="SSF54427">
    <property type="entry name" value="NTF2-like"/>
    <property type="match status" value="2"/>
</dbReference>
<dbReference type="EMBL" id="JFBT01000001">
    <property type="protein sequence ID" value="EXG82046.1"/>
    <property type="molecule type" value="Genomic_DNA"/>
</dbReference>
<dbReference type="AlphaFoldDB" id="A0A011AJ44"/>
<feature type="domain" description="SnoaL-like" evidence="1">
    <location>
        <begin position="14"/>
        <end position="101"/>
    </location>
</feature>
<reference evidence="2 3" key="1">
    <citation type="submission" date="2013-07" db="EMBL/GenBank/DDBJ databases">
        <authorList>
            <consortium name="DOE Joint Genome Institute"/>
            <person name="Eisen J."/>
            <person name="Huntemann M."/>
            <person name="Han J."/>
            <person name="Chen A."/>
            <person name="Kyrpides N."/>
            <person name="Mavromatis K."/>
            <person name="Markowitz V."/>
            <person name="Palaniappan K."/>
            <person name="Ivanova N."/>
            <person name="Schaumberg A."/>
            <person name="Pati A."/>
            <person name="Liolios K."/>
            <person name="Nordberg H.P."/>
            <person name="Cantor M.N."/>
            <person name="Hua S.X."/>
            <person name="Woyke T."/>
        </authorList>
    </citation>
    <scope>NUCLEOTIDE SEQUENCE [LARGE SCALE GENOMIC DNA]</scope>
    <source>
        <strain evidence="2 3">DSM 44712</strain>
    </source>
</reference>
<gene>
    <name evidence="2" type="ORF">CryarDRAFT_3178</name>
</gene>
<protein>
    <recommendedName>
        <fullName evidence="1">SnoaL-like domain-containing protein</fullName>
    </recommendedName>
</protein>
<dbReference type="Proteomes" id="UP000021053">
    <property type="component" value="Unassembled WGS sequence"/>
</dbReference>
<evidence type="ECO:0000313" key="2">
    <source>
        <dbReference type="EMBL" id="EXG82046.1"/>
    </source>
</evidence>
<accession>A0A011AJ44</accession>
<dbReference type="RefSeq" id="WP_035851574.1">
    <property type="nucleotide sequence ID" value="NZ_KK073874.1"/>
</dbReference>
<dbReference type="InterPro" id="IPR037401">
    <property type="entry name" value="SnoaL-like"/>
</dbReference>
<evidence type="ECO:0000313" key="3">
    <source>
        <dbReference type="Proteomes" id="UP000021053"/>
    </source>
</evidence>
<dbReference type="HOGENOM" id="CLU_073327_1_0_11"/>
<dbReference type="Pfam" id="PF12680">
    <property type="entry name" value="SnoaL_2"/>
    <property type="match status" value="2"/>
</dbReference>
<proteinExistence type="predicted"/>
<name>A0A011AJ44_9ACTN</name>
<keyword evidence="3" id="KW-1185">Reference proteome</keyword>
<sequence>MTTTKNVVLTAAGELFGDKDATAVDRWVSPGYVQHSSLAADGPAGIRGLVENLPDGFRYDLHRVVADGDLVALHGTYHGFGPDPLVAFDIFRVVDGKLAEHWDALTPVVAETVSGRSQTDGPTEVTDLDQTDANRELVAGFVENVLKGGKVDLLTEYLSTESYAQHNVGIGDDLDGLGSALQALADQGIAMVYDTVHRVIAEGNFVLTVSEGTFGPTRTAFYDLFRVDAGRIVEHWDVTPEIPATLPHGNGLF</sequence>
<evidence type="ECO:0000259" key="1">
    <source>
        <dbReference type="Pfam" id="PF12680"/>
    </source>
</evidence>